<reference evidence="2" key="1">
    <citation type="submission" date="2021-09" db="EMBL/GenBank/DDBJ databases">
        <title>A high-quality genome of the endoparasitic fungus Hirsutella rhossiliensis with a comparison of Hirsutella genomes reveals transposable elements contributing to genome size variation.</title>
        <authorList>
            <person name="Lin R."/>
            <person name="Jiao Y."/>
            <person name="Sun X."/>
            <person name="Ling J."/>
            <person name="Xie B."/>
            <person name="Cheng X."/>
        </authorList>
    </citation>
    <scope>NUCLEOTIDE SEQUENCE</scope>
    <source>
        <strain evidence="2">HR02</strain>
    </source>
</reference>
<evidence type="ECO:0000256" key="1">
    <source>
        <dbReference type="SAM" id="MobiDB-lite"/>
    </source>
</evidence>
<organism evidence="2 3">
    <name type="scientific">Hirsutella rhossiliensis</name>
    <dbReference type="NCBI Taxonomy" id="111463"/>
    <lineage>
        <taxon>Eukaryota</taxon>
        <taxon>Fungi</taxon>
        <taxon>Dikarya</taxon>
        <taxon>Ascomycota</taxon>
        <taxon>Pezizomycotina</taxon>
        <taxon>Sordariomycetes</taxon>
        <taxon>Hypocreomycetidae</taxon>
        <taxon>Hypocreales</taxon>
        <taxon>Ophiocordycipitaceae</taxon>
        <taxon>Hirsutella</taxon>
    </lineage>
</organism>
<feature type="compositionally biased region" description="Basic residues" evidence="1">
    <location>
        <begin position="59"/>
        <end position="69"/>
    </location>
</feature>
<evidence type="ECO:0000313" key="2">
    <source>
        <dbReference type="EMBL" id="KAH0963544.1"/>
    </source>
</evidence>
<feature type="region of interest" description="Disordered" evidence="1">
    <location>
        <begin position="56"/>
        <end position="79"/>
    </location>
</feature>
<name>A0A9P8SIU1_9HYPO</name>
<protein>
    <submittedName>
        <fullName evidence="2">Uncharacterized protein</fullName>
    </submittedName>
</protein>
<dbReference type="GeneID" id="68355183"/>
<dbReference type="EMBL" id="JAIZPD010000005">
    <property type="protein sequence ID" value="KAH0963544.1"/>
    <property type="molecule type" value="Genomic_DNA"/>
</dbReference>
<gene>
    <name evidence="2" type="ORF">HRG_06054</name>
</gene>
<dbReference type="AlphaFoldDB" id="A0A9P8SIU1"/>
<comment type="caution">
    <text evidence="2">The sequence shown here is derived from an EMBL/GenBank/DDBJ whole genome shotgun (WGS) entry which is preliminary data.</text>
</comment>
<sequence>MVFLTRQLTSYNTPRAVRRDIMSAPETASPGPEPTPRAYTGISNPVLSLSSKVSLQKGLRSHQTPRIRARPSQSAVSEMPRVARHGLPSKGAAPFLLQNAGDAC</sequence>
<dbReference type="Proteomes" id="UP000824596">
    <property type="component" value="Unassembled WGS sequence"/>
</dbReference>
<feature type="region of interest" description="Disordered" evidence="1">
    <location>
        <begin position="15"/>
        <end position="40"/>
    </location>
</feature>
<dbReference type="RefSeq" id="XP_044721057.1">
    <property type="nucleotide sequence ID" value="XM_044864525.1"/>
</dbReference>
<feature type="region of interest" description="Disordered" evidence="1">
    <location>
        <begin position="85"/>
        <end position="104"/>
    </location>
</feature>
<evidence type="ECO:0000313" key="3">
    <source>
        <dbReference type="Proteomes" id="UP000824596"/>
    </source>
</evidence>
<accession>A0A9P8SIU1</accession>
<keyword evidence="3" id="KW-1185">Reference proteome</keyword>
<proteinExistence type="predicted"/>